<dbReference type="InterPro" id="IPR006683">
    <property type="entry name" value="Thioestr_dom"/>
</dbReference>
<accession>A0A8T9CI11</accession>
<dbReference type="AlphaFoldDB" id="A0A8T9CI11"/>
<name>A0A8T9CI11_9HELO</name>
<evidence type="ECO:0000313" key="2">
    <source>
        <dbReference type="EMBL" id="TVY84826.1"/>
    </source>
</evidence>
<dbReference type="PANTHER" id="PTHR47260:SF6">
    <property type="entry name" value="THIOESTERASE DOMAIN-CONTAINING PROTEIN"/>
    <property type="match status" value="1"/>
</dbReference>
<gene>
    <name evidence="2" type="primary">vlmB</name>
    <name evidence="2" type="ORF">LSUE1_G000596</name>
</gene>
<dbReference type="SUPFAM" id="SSF54637">
    <property type="entry name" value="Thioesterase/thiol ester dehydrase-isomerase"/>
    <property type="match status" value="1"/>
</dbReference>
<proteinExistence type="predicted"/>
<dbReference type="PANTHER" id="PTHR47260">
    <property type="entry name" value="UPF0644 PROTEIN PB2B4.06"/>
    <property type="match status" value="1"/>
</dbReference>
<evidence type="ECO:0000259" key="1">
    <source>
        <dbReference type="Pfam" id="PF03061"/>
    </source>
</evidence>
<reference evidence="2 3" key="1">
    <citation type="submission" date="2018-05" db="EMBL/GenBank/DDBJ databases">
        <title>Genome sequencing and assembly of the regulated plant pathogen Lachnellula willkommii and related sister species for the development of diagnostic species identification markers.</title>
        <authorList>
            <person name="Giroux E."/>
            <person name="Bilodeau G."/>
        </authorList>
    </citation>
    <scope>NUCLEOTIDE SEQUENCE [LARGE SCALE GENOMIC DNA]</scope>
    <source>
        <strain evidence="2 3">CBS 268.59</strain>
    </source>
</reference>
<comment type="caution">
    <text evidence="2">The sequence shown here is derived from an EMBL/GenBank/DDBJ whole genome shotgun (WGS) entry which is preliminary data.</text>
</comment>
<keyword evidence="3" id="KW-1185">Reference proteome</keyword>
<dbReference type="Pfam" id="PF03061">
    <property type="entry name" value="4HBT"/>
    <property type="match status" value="1"/>
</dbReference>
<dbReference type="OrthoDB" id="506431at2759"/>
<dbReference type="CDD" id="cd03443">
    <property type="entry name" value="PaaI_thioesterase"/>
    <property type="match status" value="1"/>
</dbReference>
<dbReference type="EMBL" id="QGMK01000051">
    <property type="protein sequence ID" value="TVY84826.1"/>
    <property type="molecule type" value="Genomic_DNA"/>
</dbReference>
<dbReference type="InterPro" id="IPR052061">
    <property type="entry name" value="PTE-AB_protein"/>
</dbReference>
<feature type="domain" description="Thioesterase" evidence="1">
    <location>
        <begin position="91"/>
        <end position="170"/>
    </location>
</feature>
<dbReference type="Proteomes" id="UP000469558">
    <property type="component" value="Unassembled WGS sequence"/>
</dbReference>
<protein>
    <submittedName>
        <fullName evidence="2">Verlamelin biosynthesis protein B</fullName>
    </submittedName>
</protein>
<organism evidence="2 3">
    <name type="scientific">Lachnellula suecica</name>
    <dbReference type="NCBI Taxonomy" id="602035"/>
    <lineage>
        <taxon>Eukaryota</taxon>
        <taxon>Fungi</taxon>
        <taxon>Dikarya</taxon>
        <taxon>Ascomycota</taxon>
        <taxon>Pezizomycotina</taxon>
        <taxon>Leotiomycetes</taxon>
        <taxon>Helotiales</taxon>
        <taxon>Lachnaceae</taxon>
        <taxon>Lachnellula</taxon>
    </lineage>
</organism>
<evidence type="ECO:0000313" key="3">
    <source>
        <dbReference type="Proteomes" id="UP000469558"/>
    </source>
</evidence>
<dbReference type="Gene3D" id="3.10.129.10">
    <property type="entry name" value="Hotdog Thioesterase"/>
    <property type="match status" value="1"/>
</dbReference>
<sequence>MMEEPDYLHFQSIPWCSPLLKDPAFVVTPTFSRQPKVSTEDSLIAETFQTSKTIPFCLSLYRAPASGTTWISEVVTLMSLGTGLNGGPALLHGGVIATLMDDVIGTLLTVNKDANAMPISSTTVTASLNVSYLRSVPTPGTVLVVARCREVNGRKYQMEAEVRDGKGTVLAKADSLWIGPRSGGRL</sequence>
<dbReference type="InterPro" id="IPR029069">
    <property type="entry name" value="HotDog_dom_sf"/>
</dbReference>